<dbReference type="InterPro" id="IPR058333">
    <property type="entry name" value="DUF8020"/>
</dbReference>
<feature type="signal peptide" evidence="2">
    <location>
        <begin position="1"/>
        <end position="15"/>
    </location>
</feature>
<evidence type="ECO:0000256" key="1">
    <source>
        <dbReference type="SAM" id="Phobius"/>
    </source>
</evidence>
<feature type="domain" description="DUF8020" evidence="3">
    <location>
        <begin position="30"/>
        <end position="102"/>
    </location>
</feature>
<feature type="transmembrane region" description="Helical" evidence="1">
    <location>
        <begin position="172"/>
        <end position="193"/>
    </location>
</feature>
<evidence type="ECO:0000259" key="3">
    <source>
        <dbReference type="Pfam" id="PF26059"/>
    </source>
</evidence>
<keyword evidence="2" id="KW-0732">Signal</keyword>
<feature type="chain" id="PRO_5039405072" description="DUF8020 domain-containing protein" evidence="2">
    <location>
        <begin position="16"/>
        <end position="234"/>
    </location>
</feature>
<sequence length="234" mass="23598">MLLIAALGISVGTSAATPAPEAPAEQVAPGINYTVDREGDSAVATIDAGAFVLNGVDGAIEVRDDAGNLAATVPTFFRLDDIQHPLRAALDETGRVLRLTPDLDPAAATVVPAADRLQLSDIAGPETREERDREALRNFQQQLGITTAITSIVAAIIGGGLGCLVGGLTGGALTPFLGFTGAIPGCIGGALAFAPVTALAGTIFVGGGALIILGIQYFDTINSPFVEPEAVPAA</sequence>
<keyword evidence="1" id="KW-0812">Transmembrane</keyword>
<dbReference type="AlphaFoldDB" id="A0A1G8PQZ0"/>
<feature type="transmembrane region" description="Helical" evidence="1">
    <location>
        <begin position="199"/>
        <end position="218"/>
    </location>
</feature>
<dbReference type="Proteomes" id="UP000183263">
    <property type="component" value="Unassembled WGS sequence"/>
</dbReference>
<dbReference type="EMBL" id="FNDN01000013">
    <property type="protein sequence ID" value="SDI94635.1"/>
    <property type="molecule type" value="Genomic_DNA"/>
</dbReference>
<organism evidence="4 5">
    <name type="scientific">Rhodococcus triatomae</name>
    <dbReference type="NCBI Taxonomy" id="300028"/>
    <lineage>
        <taxon>Bacteria</taxon>
        <taxon>Bacillati</taxon>
        <taxon>Actinomycetota</taxon>
        <taxon>Actinomycetes</taxon>
        <taxon>Mycobacteriales</taxon>
        <taxon>Nocardiaceae</taxon>
        <taxon>Rhodococcus</taxon>
    </lineage>
</organism>
<evidence type="ECO:0000313" key="4">
    <source>
        <dbReference type="EMBL" id="SDI94635.1"/>
    </source>
</evidence>
<gene>
    <name evidence="4" type="ORF">SAMN05444695_113105</name>
</gene>
<evidence type="ECO:0000313" key="5">
    <source>
        <dbReference type="Proteomes" id="UP000183263"/>
    </source>
</evidence>
<proteinExistence type="predicted"/>
<name>A0A1G8PQZ0_9NOCA</name>
<protein>
    <recommendedName>
        <fullName evidence="3">DUF8020 domain-containing protein</fullName>
    </recommendedName>
</protein>
<keyword evidence="1" id="KW-1133">Transmembrane helix</keyword>
<keyword evidence="5" id="KW-1185">Reference proteome</keyword>
<feature type="transmembrane region" description="Helical" evidence="1">
    <location>
        <begin position="143"/>
        <end position="165"/>
    </location>
</feature>
<evidence type="ECO:0000256" key="2">
    <source>
        <dbReference type="SAM" id="SignalP"/>
    </source>
</evidence>
<accession>A0A1G8PQZ0</accession>
<keyword evidence="1" id="KW-0472">Membrane</keyword>
<dbReference type="Pfam" id="PF26059">
    <property type="entry name" value="DUF8020"/>
    <property type="match status" value="1"/>
</dbReference>
<reference evidence="4 5" key="1">
    <citation type="submission" date="2016-10" db="EMBL/GenBank/DDBJ databases">
        <authorList>
            <person name="de Groot N.N."/>
        </authorList>
    </citation>
    <scope>NUCLEOTIDE SEQUENCE [LARGE SCALE GENOMIC DNA]</scope>
    <source>
        <strain evidence="4 5">DSM 44892</strain>
    </source>
</reference>